<evidence type="ECO:0000256" key="2">
    <source>
        <dbReference type="SAM" id="Phobius"/>
    </source>
</evidence>
<dbReference type="Proteomes" id="UP000636918">
    <property type="component" value="Unassembled WGS sequence"/>
</dbReference>
<keyword evidence="2" id="KW-0812">Transmembrane</keyword>
<dbReference type="PANTHER" id="PTHR34351">
    <property type="entry name" value="SLR1927 PROTEIN-RELATED"/>
    <property type="match status" value="1"/>
</dbReference>
<keyword evidence="2" id="KW-0472">Membrane</keyword>
<protein>
    <submittedName>
        <fullName evidence="4">DUF58 domain-containing protein</fullName>
    </submittedName>
</protein>
<evidence type="ECO:0000313" key="4">
    <source>
        <dbReference type="EMBL" id="MBL0748186.1"/>
    </source>
</evidence>
<reference evidence="4 5" key="1">
    <citation type="submission" date="2021-01" db="EMBL/GenBank/DDBJ databases">
        <title>Genome seq and assembly of Nocardiodes sp. G10.</title>
        <authorList>
            <person name="Chhetri G."/>
        </authorList>
    </citation>
    <scope>NUCLEOTIDE SEQUENCE [LARGE SCALE GENOMIC DNA]</scope>
    <source>
        <strain evidence="4 5">G10</strain>
    </source>
</reference>
<accession>A0ABS1L925</accession>
<name>A0ABS1L925_9ACTN</name>
<dbReference type="PANTHER" id="PTHR34351:SF1">
    <property type="entry name" value="SLR1927 PROTEIN"/>
    <property type="match status" value="1"/>
</dbReference>
<dbReference type="InterPro" id="IPR002881">
    <property type="entry name" value="DUF58"/>
</dbReference>
<sequence length="402" mass="42586">MARRLPRPSTAGLSRLGASGRGVTETGWGLVTLGLTSWLVGDRYHWPELLLLAAVTAIVLALGQVVVLVPRPVHADLQLRPARVTVGETATAQVDLRGSGVRLLPPAIEVPLGEGRARRSVGAGRTAASARNGTVRLEIDLPTTRRGVVEVGPATHVRTDPLGLFRRRREVSGTHVLHVRPVITPLPSLASGIVHDLEGVASNKLAASDLSFHALREYVPGDDPRHVHWKSTARAGSLLVRQFQLTRRSHATVLLDPSPRAYAGEDEFELAVSVATSIALRALADDYEITFGCGDDIVTTREPQIMLDLACRVHQGSGTLKDTGVRVATEAGGTSLVVVVSGGRSDPTESRHAVAHFPSGADSFLVRADLAAEPRAVRSDTHTTVAVGALGQLSSLLVRAAS</sequence>
<organism evidence="4 5">
    <name type="scientific">Nocardioides baculatus</name>
    <dbReference type="NCBI Taxonomy" id="2801337"/>
    <lineage>
        <taxon>Bacteria</taxon>
        <taxon>Bacillati</taxon>
        <taxon>Actinomycetota</taxon>
        <taxon>Actinomycetes</taxon>
        <taxon>Propionibacteriales</taxon>
        <taxon>Nocardioidaceae</taxon>
        <taxon>Nocardioides</taxon>
    </lineage>
</organism>
<dbReference type="RefSeq" id="WP_201936272.1">
    <property type="nucleotide sequence ID" value="NZ_JAERSG010000003.1"/>
</dbReference>
<feature type="region of interest" description="Disordered" evidence="1">
    <location>
        <begin position="1"/>
        <end position="20"/>
    </location>
</feature>
<feature type="domain" description="DUF58" evidence="3">
    <location>
        <begin position="215"/>
        <end position="284"/>
    </location>
</feature>
<evidence type="ECO:0000313" key="5">
    <source>
        <dbReference type="Proteomes" id="UP000636918"/>
    </source>
</evidence>
<evidence type="ECO:0000259" key="3">
    <source>
        <dbReference type="Pfam" id="PF01882"/>
    </source>
</evidence>
<gene>
    <name evidence="4" type="ORF">JI751_11235</name>
</gene>
<feature type="transmembrane region" description="Helical" evidence="2">
    <location>
        <begin position="49"/>
        <end position="69"/>
    </location>
</feature>
<dbReference type="EMBL" id="JAERSG010000003">
    <property type="protein sequence ID" value="MBL0748186.1"/>
    <property type="molecule type" value="Genomic_DNA"/>
</dbReference>
<dbReference type="Pfam" id="PF01882">
    <property type="entry name" value="DUF58"/>
    <property type="match status" value="1"/>
</dbReference>
<comment type="caution">
    <text evidence="4">The sequence shown here is derived from an EMBL/GenBank/DDBJ whole genome shotgun (WGS) entry which is preliminary data.</text>
</comment>
<proteinExistence type="predicted"/>
<keyword evidence="5" id="KW-1185">Reference proteome</keyword>
<keyword evidence="2" id="KW-1133">Transmembrane helix</keyword>
<evidence type="ECO:0000256" key="1">
    <source>
        <dbReference type="SAM" id="MobiDB-lite"/>
    </source>
</evidence>